<dbReference type="SMART" id="SM00248">
    <property type="entry name" value="ANK"/>
    <property type="match status" value="4"/>
</dbReference>
<dbReference type="GeneID" id="54467171"/>
<organism evidence="4">
    <name type="scientific">Mytilinidion resinicola</name>
    <dbReference type="NCBI Taxonomy" id="574789"/>
    <lineage>
        <taxon>Eukaryota</taxon>
        <taxon>Fungi</taxon>
        <taxon>Dikarya</taxon>
        <taxon>Ascomycota</taxon>
        <taxon>Pezizomycotina</taxon>
        <taxon>Dothideomycetes</taxon>
        <taxon>Pleosporomycetidae</taxon>
        <taxon>Mytilinidiales</taxon>
        <taxon>Mytilinidiaceae</taxon>
        <taxon>Mytilinidion</taxon>
    </lineage>
</organism>
<evidence type="ECO:0000313" key="6">
    <source>
        <dbReference type="RefSeq" id="XP_033569201.1"/>
    </source>
</evidence>
<sequence length="239" mass="25979">MASNVHGLETTGADSENWNLAGAVLADESFSKQLGEAVNRVDRAFVKLLVEEGRKTITKETYIEALTKQLAVTVENNSPGDYVLRLLLQAGAQIDAQAGNGQTVLFFACTSDKKDSVKELLKYKPDLGLVVNDETCLSIAVSRGCSGIAMMLLDAGTNPYHHTTREANRYLLHECVKHNLEGVLRSLLLYNIQIEEIDSLGRTALNCITSATGAPIFELLINRGASVNTVNRDENTPLS</sequence>
<dbReference type="Pfam" id="PF12796">
    <property type="entry name" value="Ank_2"/>
    <property type="match status" value="1"/>
</dbReference>
<evidence type="ECO:0000256" key="3">
    <source>
        <dbReference type="PROSITE-ProRule" id="PRU00023"/>
    </source>
</evidence>
<reference evidence="4 6" key="1">
    <citation type="journal article" date="2020" name="Stud. Mycol.">
        <title>101 Dothideomycetes genomes: a test case for predicting lifestyles and emergence of pathogens.</title>
        <authorList>
            <person name="Haridas S."/>
            <person name="Albert R."/>
            <person name="Binder M."/>
            <person name="Bloem J."/>
            <person name="Labutti K."/>
            <person name="Salamov A."/>
            <person name="Andreopoulos B."/>
            <person name="Baker S."/>
            <person name="Barry K."/>
            <person name="Bills G."/>
            <person name="Bluhm B."/>
            <person name="Cannon C."/>
            <person name="Castanera R."/>
            <person name="Culley D."/>
            <person name="Daum C."/>
            <person name="Ezra D."/>
            <person name="Gonzalez J."/>
            <person name="Henrissat B."/>
            <person name="Kuo A."/>
            <person name="Liang C."/>
            <person name="Lipzen A."/>
            <person name="Lutzoni F."/>
            <person name="Magnuson J."/>
            <person name="Mondo S."/>
            <person name="Nolan M."/>
            <person name="Ohm R."/>
            <person name="Pangilinan J."/>
            <person name="Park H.-J."/>
            <person name="Ramirez L."/>
            <person name="Alfaro M."/>
            <person name="Sun H."/>
            <person name="Tritt A."/>
            <person name="Yoshinaga Y."/>
            <person name="Zwiers L.-H."/>
            <person name="Turgeon B."/>
            <person name="Goodwin S."/>
            <person name="Spatafora J."/>
            <person name="Crous P."/>
            <person name="Grigoriev I."/>
        </authorList>
    </citation>
    <scope>NUCLEOTIDE SEQUENCE</scope>
    <source>
        <strain evidence="4 6">CBS 304.34</strain>
    </source>
</reference>
<reference evidence="6" key="3">
    <citation type="submission" date="2025-04" db="UniProtKB">
        <authorList>
            <consortium name="RefSeq"/>
        </authorList>
    </citation>
    <scope>IDENTIFICATION</scope>
    <source>
        <strain evidence="6">CBS 304.34</strain>
    </source>
</reference>
<accession>A0A6A6Y376</accession>
<dbReference type="RefSeq" id="XP_033569201.1">
    <property type="nucleotide sequence ID" value="XM_033726278.1"/>
</dbReference>
<dbReference type="OrthoDB" id="341259at2759"/>
<dbReference type="InterPro" id="IPR002110">
    <property type="entry name" value="Ankyrin_rpt"/>
</dbReference>
<evidence type="ECO:0000256" key="2">
    <source>
        <dbReference type="ARBA" id="ARBA00023043"/>
    </source>
</evidence>
<evidence type="ECO:0000313" key="5">
    <source>
        <dbReference type="Proteomes" id="UP000504636"/>
    </source>
</evidence>
<evidence type="ECO:0000256" key="1">
    <source>
        <dbReference type="ARBA" id="ARBA00022737"/>
    </source>
</evidence>
<keyword evidence="5" id="KW-1185">Reference proteome</keyword>
<evidence type="ECO:0000313" key="4">
    <source>
        <dbReference type="EMBL" id="KAF2802237.1"/>
    </source>
</evidence>
<dbReference type="Proteomes" id="UP000504636">
    <property type="component" value="Unplaced"/>
</dbReference>
<dbReference type="InterPro" id="IPR036770">
    <property type="entry name" value="Ankyrin_rpt-contain_sf"/>
</dbReference>
<dbReference type="Gene3D" id="1.25.40.20">
    <property type="entry name" value="Ankyrin repeat-containing domain"/>
    <property type="match status" value="1"/>
</dbReference>
<keyword evidence="2 3" id="KW-0040">ANK repeat</keyword>
<name>A0A6A6Y376_9PEZI</name>
<dbReference type="PROSITE" id="PS50088">
    <property type="entry name" value="ANK_REPEAT"/>
    <property type="match status" value="1"/>
</dbReference>
<dbReference type="EMBL" id="MU003724">
    <property type="protein sequence ID" value="KAF2802237.1"/>
    <property type="molecule type" value="Genomic_DNA"/>
</dbReference>
<dbReference type="SUPFAM" id="SSF48403">
    <property type="entry name" value="Ankyrin repeat"/>
    <property type="match status" value="1"/>
</dbReference>
<gene>
    <name evidence="4 6" type="ORF">BDZ99DRAFT_527608</name>
</gene>
<dbReference type="PANTHER" id="PTHR24198:SF165">
    <property type="entry name" value="ANKYRIN REPEAT-CONTAINING PROTEIN-RELATED"/>
    <property type="match status" value="1"/>
</dbReference>
<protein>
    <submittedName>
        <fullName evidence="4 6">Ankyrin</fullName>
    </submittedName>
</protein>
<keyword evidence="1" id="KW-0677">Repeat</keyword>
<dbReference type="AlphaFoldDB" id="A0A6A6Y376"/>
<reference evidence="6" key="2">
    <citation type="submission" date="2020-04" db="EMBL/GenBank/DDBJ databases">
        <authorList>
            <consortium name="NCBI Genome Project"/>
        </authorList>
    </citation>
    <scope>NUCLEOTIDE SEQUENCE</scope>
    <source>
        <strain evidence="6">CBS 304.34</strain>
    </source>
</reference>
<dbReference type="PANTHER" id="PTHR24198">
    <property type="entry name" value="ANKYRIN REPEAT AND PROTEIN KINASE DOMAIN-CONTAINING PROTEIN"/>
    <property type="match status" value="1"/>
</dbReference>
<proteinExistence type="predicted"/>
<feature type="repeat" description="ANK" evidence="3">
    <location>
        <begin position="200"/>
        <end position="232"/>
    </location>
</feature>